<keyword evidence="1 3" id="KW-0238">DNA-binding</keyword>
<dbReference type="Proteomes" id="UP000286003">
    <property type="component" value="Unassembled WGS sequence"/>
</dbReference>
<dbReference type="RefSeq" id="WP_007665250.1">
    <property type="nucleotide sequence ID" value="NZ_BAABZC010000002.1"/>
</dbReference>
<dbReference type="EMBL" id="QRQM01000041">
    <property type="protein sequence ID" value="RHN02027.1"/>
    <property type="molecule type" value="Genomic_DNA"/>
</dbReference>
<dbReference type="NCBIfam" id="TIGR01201">
    <property type="entry name" value="HU_rel"/>
    <property type="match status" value="1"/>
</dbReference>
<evidence type="ECO:0000313" key="3">
    <source>
        <dbReference type="EMBL" id="RHN02027.1"/>
    </source>
</evidence>
<protein>
    <submittedName>
        <fullName evidence="3">DNA-binding protein</fullName>
    </submittedName>
</protein>
<reference evidence="3 4" key="1">
    <citation type="submission" date="2018-08" db="EMBL/GenBank/DDBJ databases">
        <title>A genome reference for cultivated species of the human gut microbiota.</title>
        <authorList>
            <person name="Zou Y."/>
            <person name="Xue W."/>
            <person name="Luo G."/>
        </authorList>
    </citation>
    <scope>NUCLEOTIDE SEQUENCE [LARGE SCALE GENOMIC DNA]</scope>
    <source>
        <strain evidence="3 4">AF31-23</strain>
    </source>
</reference>
<dbReference type="AlphaFoldDB" id="A0A3E4I9I5"/>
<dbReference type="SUPFAM" id="SSF47729">
    <property type="entry name" value="IHF-like DNA-binding proteins"/>
    <property type="match status" value="1"/>
</dbReference>
<evidence type="ECO:0000256" key="1">
    <source>
        <dbReference type="ARBA" id="ARBA00023125"/>
    </source>
</evidence>
<organism evidence="3 4">
    <name type="scientific">Bacteroides intestinalis</name>
    <dbReference type="NCBI Taxonomy" id="329854"/>
    <lineage>
        <taxon>Bacteria</taxon>
        <taxon>Pseudomonadati</taxon>
        <taxon>Bacteroidota</taxon>
        <taxon>Bacteroidia</taxon>
        <taxon>Bacteroidales</taxon>
        <taxon>Bacteroidaceae</taxon>
        <taxon>Bacteroides</taxon>
    </lineage>
</organism>
<dbReference type="GO" id="GO:0003677">
    <property type="term" value="F:DNA binding"/>
    <property type="evidence" value="ECO:0007669"/>
    <property type="project" value="UniProtKB-KW"/>
</dbReference>
<feature type="domain" description="HU" evidence="2">
    <location>
        <begin position="10"/>
        <end position="107"/>
    </location>
</feature>
<proteinExistence type="predicted"/>
<sequence length="138" mass="15245">MPFYKKQKLNGKWYPRAVTKGHPATTDDVAKRLSLMSTVSPGDTYAVLVNLGEVLANLMSAGRSVRLKGVGTFYLSCQSSSQGVDTPEEVSSQQITDVKVCFIPEYSRQQNGQVIQRTLIDPHLEWIDLDEIAGNGKK</sequence>
<dbReference type="Pfam" id="PF18291">
    <property type="entry name" value="HU-HIG"/>
    <property type="match status" value="1"/>
</dbReference>
<dbReference type="InterPro" id="IPR005902">
    <property type="entry name" value="HU_DNA-bd_put"/>
</dbReference>
<dbReference type="InterPro" id="IPR010992">
    <property type="entry name" value="IHF-like_DNA-bd_dom_sf"/>
</dbReference>
<comment type="caution">
    <text evidence="3">The sequence shown here is derived from an EMBL/GenBank/DDBJ whole genome shotgun (WGS) entry which is preliminary data.</text>
</comment>
<dbReference type="GeneID" id="26160909"/>
<gene>
    <name evidence="3" type="ORF">DWZ32_22220</name>
</gene>
<dbReference type="InterPro" id="IPR041607">
    <property type="entry name" value="HU-HIG"/>
</dbReference>
<evidence type="ECO:0000259" key="2">
    <source>
        <dbReference type="Pfam" id="PF18291"/>
    </source>
</evidence>
<accession>A0A3E4I9I5</accession>
<evidence type="ECO:0000313" key="4">
    <source>
        <dbReference type="Proteomes" id="UP000286003"/>
    </source>
</evidence>
<name>A0A3E4I9I5_9BACE</name>